<sequence>RRTCAQFGHTCQAGCQDTPTGFRCTCPRGYFLDEATGRRVCLEPCRPEDRNCNSTNGNSLKFIVINVLPKHNNFTLKIIDARHVNLTRHSTFAAAPAGVTIIRTPDPDLAGKLGRMFQMKIKAECYRGGDKPIFRTTFNVYISIAAYNYGMPTLQFLFPGSTDQFLNFS</sequence>
<keyword evidence="1" id="KW-1185">Reference proteome</keyword>
<dbReference type="InterPro" id="IPR009030">
    <property type="entry name" value="Growth_fac_rcpt_cys_sf"/>
</dbReference>
<accession>A0A1I8F3J2</accession>
<dbReference type="Gene3D" id="2.10.25.10">
    <property type="entry name" value="Laminin"/>
    <property type="match status" value="1"/>
</dbReference>
<dbReference type="CDD" id="cd00054">
    <property type="entry name" value="EGF_CA"/>
    <property type="match status" value="1"/>
</dbReference>
<dbReference type="AlphaFoldDB" id="A0A1I8F3J2"/>
<reference evidence="2" key="1">
    <citation type="submission" date="2016-11" db="UniProtKB">
        <authorList>
            <consortium name="WormBaseParasite"/>
        </authorList>
    </citation>
    <scope>IDENTIFICATION</scope>
</reference>
<dbReference type="WBParaSite" id="maker-unitig_15119-snap-gene-0.2-mRNA-1">
    <property type="protein sequence ID" value="maker-unitig_15119-snap-gene-0.2-mRNA-1"/>
    <property type="gene ID" value="maker-unitig_15119-snap-gene-0.2"/>
</dbReference>
<organism evidence="1 2">
    <name type="scientific">Macrostomum lignano</name>
    <dbReference type="NCBI Taxonomy" id="282301"/>
    <lineage>
        <taxon>Eukaryota</taxon>
        <taxon>Metazoa</taxon>
        <taxon>Spiralia</taxon>
        <taxon>Lophotrochozoa</taxon>
        <taxon>Platyhelminthes</taxon>
        <taxon>Rhabditophora</taxon>
        <taxon>Macrostomorpha</taxon>
        <taxon>Macrostomida</taxon>
        <taxon>Macrostomidae</taxon>
        <taxon>Macrostomum</taxon>
    </lineage>
</organism>
<proteinExistence type="predicted"/>
<dbReference type="Proteomes" id="UP000095280">
    <property type="component" value="Unplaced"/>
</dbReference>
<evidence type="ECO:0000313" key="2">
    <source>
        <dbReference type="WBParaSite" id="maker-unitig_15119-snap-gene-0.2-mRNA-1"/>
    </source>
</evidence>
<protein>
    <submittedName>
        <fullName evidence="2">EGF-like domain-containing protein</fullName>
    </submittedName>
</protein>
<name>A0A1I8F3J2_9PLAT</name>
<dbReference type="SUPFAM" id="SSF57184">
    <property type="entry name" value="Growth factor receptor domain"/>
    <property type="match status" value="1"/>
</dbReference>
<evidence type="ECO:0000313" key="1">
    <source>
        <dbReference type="Proteomes" id="UP000095280"/>
    </source>
</evidence>